<evidence type="ECO:0000313" key="2">
    <source>
        <dbReference type="EMBL" id="AWB20673.1"/>
    </source>
</evidence>
<dbReference type="EMBL" id="CP028843">
    <property type="protein sequence ID" value="AWB20673.1"/>
    <property type="molecule type" value="Genomic_DNA"/>
</dbReference>
<dbReference type="AlphaFoldDB" id="A0A2R4WGL7"/>
<proteinExistence type="predicted"/>
<sequence>MAKIAKRAGPRPYRSLGTTSDGVVILTPKVAPTHFKAGEIRRIIARLKREEADREAREATAQARAPSSPKKA</sequence>
<gene>
    <name evidence="2" type="ORF">DA075_06855</name>
</gene>
<feature type="region of interest" description="Disordered" evidence="1">
    <location>
        <begin position="50"/>
        <end position="72"/>
    </location>
</feature>
<reference evidence="2 3" key="1">
    <citation type="submission" date="2018-04" db="EMBL/GenBank/DDBJ databases">
        <title>Methylobacterium sp. PR1016A genome.</title>
        <authorList>
            <person name="Park W."/>
        </authorList>
    </citation>
    <scope>NUCLEOTIDE SEQUENCE [LARGE SCALE GENOMIC DNA]</scope>
    <source>
        <strain evidence="2 3">PR1016A</strain>
    </source>
</reference>
<dbReference type="OrthoDB" id="9905663at2"/>
<dbReference type="Proteomes" id="UP000244755">
    <property type="component" value="Chromosome 1"/>
</dbReference>
<dbReference type="KEGG" id="mee:DA075_06855"/>
<protein>
    <submittedName>
        <fullName evidence="2">Uncharacterized protein</fullName>
    </submittedName>
</protein>
<evidence type="ECO:0000313" key="3">
    <source>
        <dbReference type="Proteomes" id="UP000244755"/>
    </source>
</evidence>
<name>A0A2R4WGL7_9HYPH</name>
<keyword evidence="3" id="KW-1185">Reference proteome</keyword>
<dbReference type="RefSeq" id="WP_099952572.1">
    <property type="nucleotide sequence ID" value="NZ_CP028843.1"/>
</dbReference>
<accession>A0A2R4WGL7</accession>
<evidence type="ECO:0000256" key="1">
    <source>
        <dbReference type="SAM" id="MobiDB-lite"/>
    </source>
</evidence>
<organism evidence="2 3">
    <name type="scientific">Methylobacterium currus</name>
    <dbReference type="NCBI Taxonomy" id="2051553"/>
    <lineage>
        <taxon>Bacteria</taxon>
        <taxon>Pseudomonadati</taxon>
        <taxon>Pseudomonadota</taxon>
        <taxon>Alphaproteobacteria</taxon>
        <taxon>Hyphomicrobiales</taxon>
        <taxon>Methylobacteriaceae</taxon>
        <taxon>Methylobacterium</taxon>
    </lineage>
</organism>
<feature type="region of interest" description="Disordered" evidence="1">
    <location>
        <begin position="1"/>
        <end position="20"/>
    </location>
</feature>